<dbReference type="InterPro" id="IPR055132">
    <property type="entry name" value="RNase_J_b_CASP"/>
</dbReference>
<dbReference type="EMBL" id="MEYI01000045">
    <property type="protein sequence ID" value="OGD23308.1"/>
    <property type="molecule type" value="Genomic_DNA"/>
</dbReference>
<dbReference type="SUPFAM" id="SSF56281">
    <property type="entry name" value="Metallo-hydrolase/oxidoreductase"/>
    <property type="match status" value="1"/>
</dbReference>
<dbReference type="InterPro" id="IPR042173">
    <property type="entry name" value="RNase_J_2"/>
</dbReference>
<dbReference type="Pfam" id="PF00753">
    <property type="entry name" value="Lactamase_B"/>
    <property type="match status" value="1"/>
</dbReference>
<keyword evidence="2 5" id="KW-0540">Nuclease</keyword>
<keyword evidence="4 5" id="KW-0694">RNA-binding</keyword>
<evidence type="ECO:0000256" key="5">
    <source>
        <dbReference type="HAMAP-Rule" id="MF_01491"/>
    </source>
</evidence>
<feature type="binding site" evidence="8">
    <location>
        <position position="448"/>
    </location>
    <ligand>
        <name>Ca(2+)</name>
        <dbReference type="ChEBI" id="CHEBI:29108"/>
    </ligand>
</feature>
<protein>
    <recommendedName>
        <fullName evidence="5">Ribonuclease J</fullName>
        <shortName evidence="5">RNase J</shortName>
        <ecNumber evidence="5">3.1.-.-</ecNumber>
    </recommendedName>
</protein>
<feature type="active site" description="Proton acceptor" evidence="6">
    <location>
        <position position="372"/>
    </location>
</feature>
<evidence type="ECO:0000313" key="10">
    <source>
        <dbReference type="EMBL" id="OGD23308.1"/>
    </source>
</evidence>
<comment type="caution">
    <text evidence="5">Lacks conserved residue(s) required for the propagation of feature annotation.</text>
</comment>
<name>A0A1F5AY48_9BACT</name>
<evidence type="ECO:0000259" key="9">
    <source>
        <dbReference type="SMART" id="SM00849"/>
    </source>
</evidence>
<feature type="binding site" evidence="8">
    <location>
        <position position="79"/>
    </location>
    <ligand>
        <name>Zn(2+)</name>
        <dbReference type="ChEBI" id="CHEBI:29105"/>
        <label>2</label>
        <note>catalytic</note>
    </ligand>
</feature>
<dbReference type="Pfam" id="PF17770">
    <property type="entry name" value="RNase_J_C"/>
    <property type="match status" value="1"/>
</dbReference>
<dbReference type="InterPro" id="IPR036866">
    <property type="entry name" value="RibonucZ/Hydroxyglut_hydro"/>
</dbReference>
<dbReference type="GO" id="GO:0008270">
    <property type="term" value="F:zinc ion binding"/>
    <property type="evidence" value="ECO:0007669"/>
    <property type="project" value="InterPro"/>
</dbReference>
<dbReference type="Proteomes" id="UP000176639">
    <property type="component" value="Unassembled WGS sequence"/>
</dbReference>
<proteinExistence type="inferred from homology"/>
<keyword evidence="5" id="KW-0378">Hydrolase</keyword>
<dbReference type="InterPro" id="IPR030854">
    <property type="entry name" value="RNase_J_bac"/>
</dbReference>
<comment type="cofactor">
    <cofactor evidence="8">
        <name>Zn(2+)</name>
        <dbReference type="ChEBI" id="CHEBI:29105"/>
    </cofactor>
    <text evidence="8">Binds 2 Zn(2+) ions per subunit. It is not clear if Zn(2+) or Mg(2+) is physiologically important.</text>
</comment>
<evidence type="ECO:0000313" key="11">
    <source>
        <dbReference type="Proteomes" id="UP000176639"/>
    </source>
</evidence>
<feature type="binding site" evidence="8">
    <location>
        <position position="145"/>
    </location>
    <ligand>
        <name>Zn(2+)</name>
        <dbReference type="ChEBI" id="CHEBI:29105"/>
        <label>1</label>
        <note>catalytic</note>
    </ligand>
</feature>
<feature type="binding site" evidence="8">
    <location>
        <position position="80"/>
    </location>
    <ligand>
        <name>Zn(2+)</name>
        <dbReference type="ChEBI" id="CHEBI:29105"/>
        <label>1</label>
        <note>catalytic</note>
    </ligand>
</feature>
<dbReference type="Gene3D" id="3.60.15.10">
    <property type="entry name" value="Ribonuclease Z/Hydroxyacylglutathione hydrolase-like"/>
    <property type="match status" value="1"/>
</dbReference>
<keyword evidence="8" id="KW-0106">Calcium</keyword>
<keyword evidence="3 5" id="KW-0269">Exonuclease</keyword>
<evidence type="ECO:0000256" key="2">
    <source>
        <dbReference type="ARBA" id="ARBA00022722"/>
    </source>
</evidence>
<dbReference type="InterPro" id="IPR004613">
    <property type="entry name" value="RNase_J"/>
</dbReference>
<comment type="subcellular location">
    <subcellularLocation>
        <location evidence="5">Cytoplasm</location>
    </subcellularLocation>
</comment>
<dbReference type="GO" id="GO:0005737">
    <property type="term" value="C:cytoplasm"/>
    <property type="evidence" value="ECO:0007669"/>
    <property type="project" value="UniProtKB-SubCell"/>
</dbReference>
<feature type="binding site" evidence="8">
    <location>
        <position position="50"/>
    </location>
    <ligand>
        <name>Ca(2+)</name>
        <dbReference type="ChEBI" id="CHEBI:29108"/>
    </ligand>
</feature>
<accession>A0A1F5AY48</accession>
<dbReference type="PIRSF" id="PIRSF004803">
    <property type="entry name" value="RnjA"/>
    <property type="match status" value="1"/>
</dbReference>
<feature type="binding site" evidence="8">
    <location>
        <position position="75"/>
    </location>
    <ligand>
        <name>Zn(2+)</name>
        <dbReference type="ChEBI" id="CHEBI:29105"/>
        <label>1</label>
        <note>catalytic</note>
    </ligand>
</feature>
<dbReference type="PANTHER" id="PTHR43694:SF1">
    <property type="entry name" value="RIBONUCLEASE J"/>
    <property type="match status" value="1"/>
</dbReference>
<feature type="active site" description="Proton donor" evidence="6">
    <location>
        <position position="199"/>
    </location>
</feature>
<evidence type="ECO:0000256" key="3">
    <source>
        <dbReference type="ARBA" id="ARBA00022839"/>
    </source>
</evidence>
<comment type="subunit">
    <text evidence="5">Homodimer, may be a subunit of the RNA degradosome.</text>
</comment>
<dbReference type="InterPro" id="IPR001279">
    <property type="entry name" value="Metallo-B-lactamas"/>
</dbReference>
<keyword evidence="8" id="KW-0862">Zinc</keyword>
<evidence type="ECO:0000256" key="4">
    <source>
        <dbReference type="ARBA" id="ARBA00022884"/>
    </source>
</evidence>
<dbReference type="EC" id="3.1.-.-" evidence="5"/>
<dbReference type="AlphaFoldDB" id="A0A1F5AY48"/>
<dbReference type="HAMAP" id="MF_01491">
    <property type="entry name" value="RNase_J_bact"/>
    <property type="match status" value="1"/>
</dbReference>
<evidence type="ECO:0000256" key="1">
    <source>
        <dbReference type="ARBA" id="ARBA00022490"/>
    </source>
</evidence>
<keyword evidence="8" id="KW-0479">Metal-binding</keyword>
<comment type="function">
    <text evidence="5">An RNase that has 5'-3' exonuclease and possibly endonuclease activity. Involved in maturation of rRNA and in some organisms also mRNA maturation and/or decay.</text>
</comment>
<dbReference type="PANTHER" id="PTHR43694">
    <property type="entry name" value="RIBONUCLEASE J"/>
    <property type="match status" value="1"/>
</dbReference>
<evidence type="ECO:0000256" key="7">
    <source>
        <dbReference type="PIRSR" id="PIRSR004803-2"/>
    </source>
</evidence>
<keyword evidence="5" id="KW-0255">Endonuclease</keyword>
<feature type="binding site" evidence="8">
    <location>
        <position position="167"/>
    </location>
    <ligand>
        <name>Zn(2+)</name>
        <dbReference type="ChEBI" id="CHEBI:29105"/>
        <label>1</label>
        <note>catalytic</note>
    </ligand>
</feature>
<evidence type="ECO:0000256" key="6">
    <source>
        <dbReference type="PIRSR" id="PIRSR004803-1"/>
    </source>
</evidence>
<dbReference type="SMART" id="SM00849">
    <property type="entry name" value="Lactamase_B"/>
    <property type="match status" value="1"/>
</dbReference>
<feature type="binding site" evidence="8">
    <location>
        <position position="52"/>
    </location>
    <ligand>
        <name>Ca(2+)</name>
        <dbReference type="ChEBI" id="CHEBI:29108"/>
    </ligand>
</feature>
<gene>
    <name evidence="5" type="primary">rnj</name>
    <name evidence="10" type="ORF">A2Z10_01135</name>
</gene>
<dbReference type="GO" id="GO:0004534">
    <property type="term" value="F:5'-3' RNA exonuclease activity"/>
    <property type="evidence" value="ECO:0007669"/>
    <property type="project" value="UniProtKB-UniRule"/>
</dbReference>
<comment type="caution">
    <text evidence="10">The sequence shown here is derived from an EMBL/GenBank/DDBJ whole genome shotgun (WGS) entry which is preliminary data.</text>
</comment>
<organism evidence="10 11">
    <name type="scientific">Candidatus Azambacteria bacterium RBG_16_47_10</name>
    <dbReference type="NCBI Taxonomy" id="1797292"/>
    <lineage>
        <taxon>Bacteria</taxon>
        <taxon>Candidatus Azamiibacteriota</taxon>
    </lineage>
</organism>
<dbReference type="Gene3D" id="3.10.20.580">
    <property type="match status" value="1"/>
</dbReference>
<keyword evidence="1 5" id="KW-0963">Cytoplasm</keyword>
<dbReference type="GO" id="GO:0006364">
    <property type="term" value="P:rRNA processing"/>
    <property type="evidence" value="ECO:0007669"/>
    <property type="project" value="UniProtKB-UniRule"/>
</dbReference>
<comment type="similarity">
    <text evidence="5">Belongs to the metallo-beta-lactamase superfamily. RNA-metabolizing metallo-beta-lactamase-like family. Bacterial RNase J subfamily.</text>
</comment>
<reference evidence="10 11" key="1">
    <citation type="journal article" date="2016" name="Nat. Commun.">
        <title>Thousands of microbial genomes shed light on interconnected biogeochemical processes in an aquifer system.</title>
        <authorList>
            <person name="Anantharaman K."/>
            <person name="Brown C.T."/>
            <person name="Hug L.A."/>
            <person name="Sharon I."/>
            <person name="Castelle C.J."/>
            <person name="Probst A.J."/>
            <person name="Thomas B.C."/>
            <person name="Singh A."/>
            <person name="Wilkins M.J."/>
            <person name="Karaoz U."/>
            <person name="Brodie E.L."/>
            <person name="Williams K.H."/>
            <person name="Hubbard S.S."/>
            <person name="Banfield J.F."/>
        </authorList>
    </citation>
    <scope>NUCLEOTIDE SEQUENCE [LARGE SCALE GENOMIC DNA]</scope>
</reference>
<feature type="domain" description="Metallo-beta-lactamase" evidence="9">
    <location>
        <begin position="22"/>
        <end position="219"/>
    </location>
</feature>
<feature type="binding site" evidence="7">
    <location>
        <begin position="368"/>
        <end position="372"/>
    </location>
    <ligand>
        <name>substrate</name>
    </ligand>
</feature>
<sequence>MSSPAPAKTLRVIPIGGTEEVGRNMTVLEYEDNILIIDMGLQFPEEDMPGIDYIIPNIEYLKGREKNIVGVVITHGHYDHIGAIPHLIPRLGNPPIFGADLTLALIKKRQEEYKDISSKLELHQIDKDSTLNLGVFHLEFFSVSHNIPGAVGVIIHTPEGIVIHTGDFKLDERSTIAGVTELNKLEAVGKQRPLLLMSDSTNASQSGKQLSEIDIVTDLEIIVKNAKGRLIFGTFASLLGRLNEIIQLAAKHNKKLIIEGRSMKNNIEIAKELGYIKIPKGTEIPVEEMKHYPSSQIMILATGAQGEDRAVLMRIATREHRFISVEPGDTFVFSSSVIPGNERTVQRLTDKLYREGVEVINYRMMDIHAGGHAKQEDLKRVLELIQPRYFMPIEGNHSFLCLHGKIAQTAGLTNEQIIIPDNGNIIEFKEGNAQKLKEKAPTDNIFVDGLGVGDVGDVVLRDRQMMAKDGMFVVIATYDSYSRKVKGNPDLISRGFIYMRESKELLMEVRRLVKNIVESSAGNQGKGEINWAYIKDNIRDEVGGFLYKKTHRHPMVLPVVIEI</sequence>
<dbReference type="CDD" id="cd07714">
    <property type="entry name" value="RNaseJ_MBL-fold"/>
    <property type="match status" value="1"/>
</dbReference>
<evidence type="ECO:0000256" key="8">
    <source>
        <dbReference type="PIRSR" id="PIRSR004803-3"/>
    </source>
</evidence>
<dbReference type="NCBIfam" id="TIGR00649">
    <property type="entry name" value="MG423"/>
    <property type="match status" value="1"/>
</dbReference>
<feature type="binding site" evidence="8">
    <location>
        <position position="77"/>
    </location>
    <ligand>
        <name>Zn(2+)</name>
        <dbReference type="ChEBI" id="CHEBI:29105"/>
        <label>1</label>
        <note>catalytic</note>
    </ligand>
</feature>
<dbReference type="Pfam" id="PF22505">
    <property type="entry name" value="RNase_J_b_CASP"/>
    <property type="match status" value="1"/>
</dbReference>
<dbReference type="Gene3D" id="3.40.50.10710">
    <property type="entry name" value="Metallo-hydrolase/oxidoreductase"/>
    <property type="match status" value="1"/>
</dbReference>
<keyword evidence="5" id="KW-0698">rRNA processing</keyword>
<comment type="cofactor">
    <cofactor evidence="8">
        <name>Ca(2+)</name>
        <dbReference type="ChEBI" id="CHEBI:29108"/>
    </cofactor>
    <text evidence="8">Binds 1 Ca(2+) cation per subunit. Seen in 1 crystal structure, it is not clear if it is physiologically important.</text>
</comment>
<dbReference type="GO" id="GO:0003723">
    <property type="term" value="F:RNA binding"/>
    <property type="evidence" value="ECO:0007669"/>
    <property type="project" value="UniProtKB-UniRule"/>
</dbReference>
<dbReference type="InterPro" id="IPR041636">
    <property type="entry name" value="RNase_J_C"/>
</dbReference>
<dbReference type="GO" id="GO:0004521">
    <property type="term" value="F:RNA endonuclease activity"/>
    <property type="evidence" value="ECO:0007669"/>
    <property type="project" value="UniProtKB-UniRule"/>
</dbReference>